<keyword evidence="17" id="KW-1185">Reference proteome</keyword>
<comment type="caution">
    <text evidence="16">The sequence shown here is derived from an EMBL/GenBank/DDBJ whole genome shotgun (WGS) entry which is preliminary data.</text>
</comment>
<keyword evidence="8 13" id="KW-0949">S-adenosyl-L-methionine</keyword>
<evidence type="ECO:0000256" key="12">
    <source>
        <dbReference type="ARBA" id="ARBA00047283"/>
    </source>
</evidence>
<dbReference type="PANTHER" id="PTHR22807">
    <property type="entry name" value="NOP2 YEAST -RELATED NOL1/NOP2/FMU SUN DOMAIN-CONTAINING"/>
    <property type="match status" value="1"/>
</dbReference>
<feature type="active site" description="Nucleophile" evidence="13">
    <location>
        <position position="423"/>
    </location>
</feature>
<evidence type="ECO:0000256" key="13">
    <source>
        <dbReference type="PROSITE-ProRule" id="PRU01023"/>
    </source>
</evidence>
<dbReference type="InterPro" id="IPR004573">
    <property type="entry name" value="rRNA_ssu_MeTfrase_B"/>
</dbReference>
<dbReference type="PROSITE" id="PS51686">
    <property type="entry name" value="SAM_MT_RSMB_NOP"/>
    <property type="match status" value="1"/>
</dbReference>
<dbReference type="InterPro" id="IPR001678">
    <property type="entry name" value="MeTrfase_RsmB-F_NOP2_dom"/>
</dbReference>
<evidence type="ECO:0000256" key="2">
    <source>
        <dbReference type="ARBA" id="ARBA00004496"/>
    </source>
</evidence>
<dbReference type="AlphaFoldDB" id="A0A558HG69"/>
<evidence type="ECO:0000259" key="15">
    <source>
        <dbReference type="PROSITE" id="PS51686"/>
    </source>
</evidence>
<keyword evidence="7 13" id="KW-0808">Transferase</keyword>
<reference evidence="16 17" key="1">
    <citation type="submission" date="2019-07" db="EMBL/GenBank/DDBJ databases">
        <title>Diversity of Bacteria from Kongsfjorden, Arctic.</title>
        <authorList>
            <person name="Yu Y."/>
        </authorList>
    </citation>
    <scope>NUCLEOTIDE SEQUENCE [LARGE SCALE GENOMIC DNA]</scope>
    <source>
        <strain evidence="16 17">SM1923</strain>
    </source>
</reference>
<evidence type="ECO:0000256" key="5">
    <source>
        <dbReference type="ARBA" id="ARBA00022552"/>
    </source>
</evidence>
<dbReference type="Pfam" id="PF01189">
    <property type="entry name" value="Methyltr_RsmB-F"/>
    <property type="match status" value="1"/>
</dbReference>
<dbReference type="SUPFAM" id="SSF53335">
    <property type="entry name" value="S-adenosyl-L-methionine-dependent methyltransferases"/>
    <property type="match status" value="1"/>
</dbReference>
<dbReference type="Gene3D" id="1.10.940.10">
    <property type="entry name" value="NusB-like"/>
    <property type="match status" value="1"/>
</dbReference>
<dbReference type="GO" id="GO:0070475">
    <property type="term" value="P:rRNA base methylation"/>
    <property type="evidence" value="ECO:0007669"/>
    <property type="project" value="TreeGrafter"/>
</dbReference>
<evidence type="ECO:0000256" key="11">
    <source>
        <dbReference type="ARBA" id="ARBA00031088"/>
    </source>
</evidence>
<comment type="similarity">
    <text evidence="13">Belongs to the class I-like SAM-binding methyltransferase superfamily. RsmB/NOP family.</text>
</comment>
<dbReference type="STRING" id="553385.GCA_000591415_00421"/>
<dbReference type="Proteomes" id="UP000319941">
    <property type="component" value="Unassembled WGS sequence"/>
</dbReference>
<comment type="catalytic activity">
    <reaction evidence="12">
        <text>cytidine(967) in 16S rRNA + S-adenosyl-L-methionine = 5-methylcytidine(967) in 16S rRNA + S-adenosyl-L-homocysteine + H(+)</text>
        <dbReference type="Rhea" id="RHEA:42748"/>
        <dbReference type="Rhea" id="RHEA-COMP:10219"/>
        <dbReference type="Rhea" id="RHEA-COMP:10220"/>
        <dbReference type="ChEBI" id="CHEBI:15378"/>
        <dbReference type="ChEBI" id="CHEBI:57856"/>
        <dbReference type="ChEBI" id="CHEBI:59789"/>
        <dbReference type="ChEBI" id="CHEBI:74483"/>
        <dbReference type="ChEBI" id="CHEBI:82748"/>
        <dbReference type="EC" id="2.1.1.176"/>
    </reaction>
</comment>
<dbReference type="InterPro" id="IPR035926">
    <property type="entry name" value="NusB-like_sf"/>
</dbReference>
<dbReference type="Gene3D" id="1.10.287.730">
    <property type="entry name" value="Helix hairpin bin"/>
    <property type="match status" value="1"/>
</dbReference>
<dbReference type="CDD" id="cd02440">
    <property type="entry name" value="AdoMet_MTases"/>
    <property type="match status" value="1"/>
</dbReference>
<comment type="caution">
    <text evidence="13">Lacks conserved residue(s) required for the propagation of feature annotation.</text>
</comment>
<evidence type="ECO:0000256" key="6">
    <source>
        <dbReference type="ARBA" id="ARBA00022603"/>
    </source>
</evidence>
<dbReference type="NCBIfam" id="TIGR00563">
    <property type="entry name" value="rsmB"/>
    <property type="match status" value="1"/>
</dbReference>
<feature type="binding site" evidence="13">
    <location>
        <position position="326"/>
    </location>
    <ligand>
        <name>S-adenosyl-L-methionine</name>
        <dbReference type="ChEBI" id="CHEBI:59789"/>
    </ligand>
</feature>
<evidence type="ECO:0000256" key="4">
    <source>
        <dbReference type="ARBA" id="ARBA00022490"/>
    </source>
</evidence>
<accession>A0A558HG69</accession>
<dbReference type="Gene3D" id="3.40.50.150">
    <property type="entry name" value="Vaccinia Virus protein VP39"/>
    <property type="match status" value="1"/>
</dbReference>
<dbReference type="InterPro" id="IPR023267">
    <property type="entry name" value="RCMT"/>
</dbReference>
<protein>
    <recommendedName>
        <fullName evidence="3">16S rRNA (cytosine(967)-C(5))-methyltransferase</fullName>
        <ecNumber evidence="3">2.1.1.176</ecNumber>
    </recommendedName>
    <alternativeName>
        <fullName evidence="10">16S rRNA m5C967 methyltransferase</fullName>
    </alternativeName>
    <alternativeName>
        <fullName evidence="11">rRNA (cytosine-C(5)-)-methyltransferase RsmB</fullName>
    </alternativeName>
</protein>
<dbReference type="NCBIfam" id="NF008149">
    <property type="entry name" value="PRK10901.1"/>
    <property type="match status" value="1"/>
</dbReference>
<evidence type="ECO:0000256" key="8">
    <source>
        <dbReference type="ARBA" id="ARBA00022691"/>
    </source>
</evidence>
<sequence>MSQSDRPTAKGAGKKRNSLPPARIKGGGQKHGGARRQADNAPASPGAAVRVAAARTLAPVLAARTSLNMDSLPSGVAGRDQGLYKALCFGVCRQLPRLDALAGKLLKSSFKSQDQDIHALLLLGLYQLLYMRIAPHAAVGETAGAARGLGKGWATGVLNACLRRFQREQEELEAEVDKDPAVALSHPQWLLDTFQRNWPDDWQAIAEANNAQAPMTLRVNVAAISREDYLVQLAEADIDAVACPFAEHGVTLTAACDVSALPGFEEGLVSVQDEAAQLAAQLLAPAVTAINPEGEGVRLLDACTAPGGKLADMLERFSALDATAIDIDGERLERVEETLERLELGAGVVCADACERDWWDGEAFDVILLDAPCSGSGVIRRHPDIKLLRRPNDIGDLARLQGKLLANLWSMLKPGGTLVYGTCSIITQENARVMDRFLAGTPDAKAETIRADWGRVSGAGRQMLPQVNGHDGFYLAHITKASV</sequence>
<keyword evidence="6 13" id="KW-0489">Methyltransferase</keyword>
<evidence type="ECO:0000313" key="16">
    <source>
        <dbReference type="EMBL" id="TVU68125.1"/>
    </source>
</evidence>
<dbReference type="OrthoDB" id="9810297at2"/>
<dbReference type="GO" id="GO:0009383">
    <property type="term" value="F:rRNA (cytosine-C5-)-methyltransferase activity"/>
    <property type="evidence" value="ECO:0007669"/>
    <property type="project" value="TreeGrafter"/>
</dbReference>
<dbReference type="Pfam" id="PF01029">
    <property type="entry name" value="NusB"/>
    <property type="match status" value="1"/>
</dbReference>
<evidence type="ECO:0000256" key="14">
    <source>
        <dbReference type="SAM" id="MobiDB-lite"/>
    </source>
</evidence>
<dbReference type="InterPro" id="IPR054728">
    <property type="entry name" value="RsmB-like_ferredoxin"/>
</dbReference>
<dbReference type="GO" id="GO:0005829">
    <property type="term" value="C:cytosol"/>
    <property type="evidence" value="ECO:0007669"/>
    <property type="project" value="TreeGrafter"/>
</dbReference>
<evidence type="ECO:0000256" key="1">
    <source>
        <dbReference type="ARBA" id="ARBA00002724"/>
    </source>
</evidence>
<dbReference type="InterPro" id="IPR006027">
    <property type="entry name" value="NusB_RsmB_TIM44"/>
</dbReference>
<name>A0A558HG69_9GAMM</name>
<dbReference type="InterPro" id="IPR049560">
    <property type="entry name" value="MeTrfase_RsmB-F_NOP2_cat"/>
</dbReference>
<evidence type="ECO:0000256" key="3">
    <source>
        <dbReference type="ARBA" id="ARBA00012140"/>
    </source>
</evidence>
<dbReference type="EMBL" id="VNFH01000011">
    <property type="protein sequence ID" value="TVU68125.1"/>
    <property type="molecule type" value="Genomic_DNA"/>
</dbReference>
<dbReference type="RefSeq" id="WP_024950809.1">
    <property type="nucleotide sequence ID" value="NZ_CAWOWR010000013.1"/>
</dbReference>
<evidence type="ECO:0000313" key="17">
    <source>
        <dbReference type="Proteomes" id="UP000319941"/>
    </source>
</evidence>
<keyword evidence="4" id="KW-0963">Cytoplasm</keyword>
<comment type="subcellular location">
    <subcellularLocation>
        <location evidence="2">Cytoplasm</location>
    </subcellularLocation>
</comment>
<proteinExistence type="inferred from homology"/>
<feature type="region of interest" description="Disordered" evidence="14">
    <location>
        <begin position="1"/>
        <end position="46"/>
    </location>
</feature>
<dbReference type="InterPro" id="IPR029063">
    <property type="entry name" value="SAM-dependent_MTases_sf"/>
</dbReference>
<feature type="domain" description="SAM-dependent MTase RsmB/NOP-type" evidence="15">
    <location>
        <begin position="205"/>
        <end position="481"/>
    </location>
</feature>
<organism evidence="16 17">
    <name type="scientific">Cobetia crustatorum</name>
    <dbReference type="NCBI Taxonomy" id="553385"/>
    <lineage>
        <taxon>Bacteria</taxon>
        <taxon>Pseudomonadati</taxon>
        <taxon>Pseudomonadota</taxon>
        <taxon>Gammaproteobacteria</taxon>
        <taxon>Oceanospirillales</taxon>
        <taxon>Halomonadaceae</taxon>
        <taxon>Cobetia</taxon>
    </lineage>
</organism>
<dbReference type="PANTHER" id="PTHR22807:SF61">
    <property type="entry name" value="NOL1_NOP2_SUN FAMILY PROTEIN _ ANTITERMINATION NUSB DOMAIN-CONTAINING PROTEIN"/>
    <property type="match status" value="1"/>
</dbReference>
<evidence type="ECO:0000256" key="7">
    <source>
        <dbReference type="ARBA" id="ARBA00022679"/>
    </source>
</evidence>
<evidence type="ECO:0000256" key="9">
    <source>
        <dbReference type="ARBA" id="ARBA00022884"/>
    </source>
</evidence>
<dbReference type="Pfam" id="PF22458">
    <property type="entry name" value="RsmF-B_ferredox"/>
    <property type="match status" value="1"/>
</dbReference>
<gene>
    <name evidence="16" type="primary">rsmB</name>
    <name evidence="16" type="ORF">FQP86_15165</name>
</gene>
<comment type="function">
    <text evidence="1">Specifically methylates the cytosine at position 967 (m5C967) of 16S rRNA.</text>
</comment>
<dbReference type="EC" id="2.1.1.176" evidence="3"/>
<dbReference type="SUPFAM" id="SSF48013">
    <property type="entry name" value="NusB-like"/>
    <property type="match status" value="1"/>
</dbReference>
<dbReference type="PRINTS" id="PR02008">
    <property type="entry name" value="RCMTFAMILY"/>
</dbReference>
<dbReference type="Gene3D" id="3.30.70.1170">
    <property type="entry name" value="Sun protein, domain 3"/>
    <property type="match status" value="1"/>
</dbReference>
<evidence type="ECO:0000256" key="10">
    <source>
        <dbReference type="ARBA" id="ARBA00030399"/>
    </source>
</evidence>
<keyword evidence="5" id="KW-0698">rRNA processing</keyword>
<keyword evidence="9 13" id="KW-0694">RNA-binding</keyword>
<dbReference type="GO" id="GO:0006355">
    <property type="term" value="P:regulation of DNA-templated transcription"/>
    <property type="evidence" value="ECO:0007669"/>
    <property type="project" value="InterPro"/>
</dbReference>
<feature type="binding site" evidence="13">
    <location>
        <position position="352"/>
    </location>
    <ligand>
        <name>S-adenosyl-L-methionine</name>
        <dbReference type="ChEBI" id="CHEBI:59789"/>
    </ligand>
</feature>
<feature type="binding site" evidence="13">
    <location>
        <position position="370"/>
    </location>
    <ligand>
        <name>S-adenosyl-L-methionine</name>
        <dbReference type="ChEBI" id="CHEBI:59789"/>
    </ligand>
</feature>
<dbReference type="GO" id="GO:0003723">
    <property type="term" value="F:RNA binding"/>
    <property type="evidence" value="ECO:0007669"/>
    <property type="project" value="UniProtKB-UniRule"/>
</dbReference>